<dbReference type="GO" id="GO:0000310">
    <property type="term" value="F:xanthine phosphoribosyltransferase activity"/>
    <property type="evidence" value="ECO:0007669"/>
    <property type="project" value="UniProtKB-UniRule"/>
</dbReference>
<dbReference type="UniPathway" id="UPA00602">
    <property type="reaction ID" value="UER00658"/>
</dbReference>
<reference evidence="8 9" key="1">
    <citation type="journal article" date="2015" name="Genome Announc.">
        <title>Expanding the biotechnology potential of lactobacilli through comparative genomics of 213 strains and associated genera.</title>
        <authorList>
            <person name="Sun Z."/>
            <person name="Harris H.M."/>
            <person name="McCann A."/>
            <person name="Guo C."/>
            <person name="Argimon S."/>
            <person name="Zhang W."/>
            <person name="Yang X."/>
            <person name="Jeffery I.B."/>
            <person name="Cooney J.C."/>
            <person name="Kagawa T.F."/>
            <person name="Liu W."/>
            <person name="Song Y."/>
            <person name="Salvetti E."/>
            <person name="Wrobel A."/>
            <person name="Rasinkangas P."/>
            <person name="Parkhill J."/>
            <person name="Rea M.C."/>
            <person name="O'Sullivan O."/>
            <person name="Ritari J."/>
            <person name="Douillard F.P."/>
            <person name="Paul Ross R."/>
            <person name="Yang R."/>
            <person name="Briner A.E."/>
            <person name="Felis G.E."/>
            <person name="de Vos W.M."/>
            <person name="Barrangou R."/>
            <person name="Klaenhammer T.R."/>
            <person name="Caufield P.W."/>
            <person name="Cui Y."/>
            <person name="Zhang H."/>
            <person name="O'Toole P.W."/>
        </authorList>
    </citation>
    <scope>NUCLEOTIDE SEQUENCE [LARGE SCALE GENOMIC DNA]</scope>
    <source>
        <strain evidence="8 9">DSM 19972</strain>
    </source>
</reference>
<comment type="caution">
    <text evidence="8">The sequence shown here is derived from an EMBL/GenBank/DDBJ whole genome shotgun (WGS) entry which is preliminary data.</text>
</comment>
<dbReference type="NCBIfam" id="NF006671">
    <property type="entry name" value="PRK09219.1"/>
    <property type="match status" value="1"/>
</dbReference>
<keyword evidence="2 5" id="KW-0328">Glycosyltransferase</keyword>
<accession>A0A0R1M7C1</accession>
<dbReference type="HAMAP" id="MF_01184">
    <property type="entry name" value="XPRTase"/>
    <property type="match status" value="1"/>
</dbReference>
<dbReference type="PATRIC" id="fig|1423777.3.peg.36"/>
<dbReference type="EMBL" id="AZEH01000041">
    <property type="protein sequence ID" value="KRL04031.1"/>
    <property type="molecule type" value="Genomic_DNA"/>
</dbReference>
<evidence type="ECO:0000313" key="8">
    <source>
        <dbReference type="EMBL" id="KRL04031.1"/>
    </source>
</evidence>
<comment type="pathway">
    <text evidence="5">Purine metabolism; XMP biosynthesis via salvage pathway; XMP from xanthine: step 1/1.</text>
</comment>
<dbReference type="PANTHER" id="PTHR43864">
    <property type="entry name" value="HYPOXANTHINE/GUANINE PHOSPHORIBOSYLTRANSFERASE"/>
    <property type="match status" value="1"/>
</dbReference>
<dbReference type="Gene3D" id="3.40.50.2020">
    <property type="match status" value="1"/>
</dbReference>
<organism evidence="8 9">
    <name type="scientific">Liquorilactobacillus oeni DSM 19972</name>
    <dbReference type="NCBI Taxonomy" id="1423777"/>
    <lineage>
        <taxon>Bacteria</taxon>
        <taxon>Bacillati</taxon>
        <taxon>Bacillota</taxon>
        <taxon>Bacilli</taxon>
        <taxon>Lactobacillales</taxon>
        <taxon>Lactobacillaceae</taxon>
        <taxon>Liquorilactobacillus</taxon>
    </lineage>
</organism>
<dbReference type="Proteomes" id="UP000051686">
    <property type="component" value="Unassembled WGS sequence"/>
</dbReference>
<gene>
    <name evidence="5" type="primary">xpt</name>
    <name evidence="8" type="ORF">FD46_GL000034</name>
</gene>
<dbReference type="GO" id="GO:0046110">
    <property type="term" value="P:xanthine metabolic process"/>
    <property type="evidence" value="ECO:0007669"/>
    <property type="project" value="UniProtKB-UniRule"/>
</dbReference>
<feature type="binding site" evidence="5">
    <location>
        <position position="156"/>
    </location>
    <ligand>
        <name>xanthine</name>
        <dbReference type="ChEBI" id="CHEBI:17712"/>
    </ligand>
</feature>
<dbReference type="OrthoDB" id="9790678at2"/>
<comment type="function">
    <text evidence="5">Converts the preformed base xanthine, a product of nucleic acid breakdown, to xanthosine 5'-monophosphate (XMP), so it can be reused for RNA or DNA synthesis.</text>
</comment>
<dbReference type="SUPFAM" id="SSF53271">
    <property type="entry name" value="PRTase-like"/>
    <property type="match status" value="1"/>
</dbReference>
<evidence type="ECO:0000256" key="5">
    <source>
        <dbReference type="HAMAP-Rule" id="MF_01184"/>
    </source>
</evidence>
<evidence type="ECO:0000259" key="7">
    <source>
        <dbReference type="Pfam" id="PF00156"/>
    </source>
</evidence>
<proteinExistence type="inferred from homology"/>
<dbReference type="InterPro" id="IPR000836">
    <property type="entry name" value="PRTase_dom"/>
</dbReference>
<keyword evidence="3 5" id="KW-0808">Transferase</keyword>
<dbReference type="InterPro" id="IPR010079">
    <property type="entry name" value="Xanthine_PRibTrfase"/>
</dbReference>
<dbReference type="Pfam" id="PF00156">
    <property type="entry name" value="Pribosyltran"/>
    <property type="match status" value="1"/>
</dbReference>
<protein>
    <recommendedName>
        <fullName evidence="5 6">Xanthine phosphoribosyltransferase</fullName>
        <shortName evidence="5">XPRTase</shortName>
        <ecNumber evidence="5 6">2.4.2.22</ecNumber>
    </recommendedName>
</protein>
<comment type="subunit">
    <text evidence="5">Homodimer.</text>
</comment>
<feature type="binding site" evidence="5">
    <location>
        <position position="27"/>
    </location>
    <ligand>
        <name>xanthine</name>
        <dbReference type="ChEBI" id="CHEBI:17712"/>
    </ligand>
</feature>
<comment type="subcellular location">
    <subcellularLocation>
        <location evidence="5">Cytoplasm</location>
    </subcellularLocation>
</comment>
<keyword evidence="9" id="KW-1185">Reference proteome</keyword>
<sequence length="196" mass="21840">MKLLEDRILEDGIVLPGNVLKVNQFLNHQIDPELMYAIGKEFARLYNEEKITKILTIEASGIAPAIMTGLILHVPVLFARKQKSVTMQNALFTAEVYSYTKKTKNRVAVDQKFLHKTDRVLIIDDFLANGQAVNGLLNICEQAQAEVVGVGIAIEKSFQDGARLIKDRGVRLESLARIASFDDNQVRFVGGKGLEE</sequence>
<dbReference type="GO" id="GO:0005737">
    <property type="term" value="C:cytoplasm"/>
    <property type="evidence" value="ECO:0007669"/>
    <property type="project" value="UniProtKB-SubCell"/>
</dbReference>
<dbReference type="GO" id="GO:0006166">
    <property type="term" value="P:purine ribonucleoside salvage"/>
    <property type="evidence" value="ECO:0007669"/>
    <property type="project" value="UniProtKB-KW"/>
</dbReference>
<dbReference type="NCBIfam" id="TIGR01744">
    <property type="entry name" value="XPRTase"/>
    <property type="match status" value="1"/>
</dbReference>
<dbReference type="PANTHER" id="PTHR43864:SF1">
    <property type="entry name" value="XANTHINE PHOSPHORIBOSYLTRANSFERASE"/>
    <property type="match status" value="1"/>
</dbReference>
<feature type="binding site" evidence="5">
    <location>
        <begin position="128"/>
        <end position="132"/>
    </location>
    <ligand>
        <name>5-phospho-alpha-D-ribose 1-diphosphate</name>
        <dbReference type="ChEBI" id="CHEBI:58017"/>
    </ligand>
</feature>
<dbReference type="EC" id="2.4.2.22" evidence="5 6"/>
<dbReference type="GO" id="GO:0032265">
    <property type="term" value="P:XMP salvage"/>
    <property type="evidence" value="ECO:0007669"/>
    <property type="project" value="UniProtKB-UniRule"/>
</dbReference>
<dbReference type="AlphaFoldDB" id="A0A0R1M7C1"/>
<feature type="binding site" evidence="5">
    <location>
        <position position="20"/>
    </location>
    <ligand>
        <name>xanthine</name>
        <dbReference type="ChEBI" id="CHEBI:17712"/>
    </ligand>
</feature>
<name>A0A0R1M7C1_9LACO</name>
<comment type="catalytic activity">
    <reaction evidence="5">
        <text>XMP + diphosphate = xanthine + 5-phospho-alpha-D-ribose 1-diphosphate</text>
        <dbReference type="Rhea" id="RHEA:10800"/>
        <dbReference type="ChEBI" id="CHEBI:17712"/>
        <dbReference type="ChEBI" id="CHEBI:33019"/>
        <dbReference type="ChEBI" id="CHEBI:57464"/>
        <dbReference type="ChEBI" id="CHEBI:58017"/>
        <dbReference type="EC" id="2.4.2.22"/>
    </reaction>
</comment>
<evidence type="ECO:0000256" key="2">
    <source>
        <dbReference type="ARBA" id="ARBA00022676"/>
    </source>
</evidence>
<comment type="similarity">
    <text evidence="5">Belongs to the purine/pyrimidine phosphoribosyltransferase family. Xpt subfamily.</text>
</comment>
<keyword evidence="1 5" id="KW-0963">Cytoplasm</keyword>
<feature type="domain" description="Phosphoribosyltransferase" evidence="7">
    <location>
        <begin position="35"/>
        <end position="157"/>
    </location>
</feature>
<evidence type="ECO:0000256" key="3">
    <source>
        <dbReference type="ARBA" id="ARBA00022679"/>
    </source>
</evidence>
<dbReference type="STRING" id="1423777.FD46_GL000034"/>
<dbReference type="CDD" id="cd06223">
    <property type="entry name" value="PRTases_typeI"/>
    <property type="match status" value="1"/>
</dbReference>
<evidence type="ECO:0000256" key="1">
    <source>
        <dbReference type="ARBA" id="ARBA00022490"/>
    </source>
</evidence>
<dbReference type="InterPro" id="IPR050118">
    <property type="entry name" value="Pur/Pyrimidine_PRTase"/>
</dbReference>
<keyword evidence="4 5" id="KW-0660">Purine salvage</keyword>
<dbReference type="InterPro" id="IPR029057">
    <property type="entry name" value="PRTase-like"/>
</dbReference>
<evidence type="ECO:0000256" key="4">
    <source>
        <dbReference type="ARBA" id="ARBA00022726"/>
    </source>
</evidence>
<evidence type="ECO:0000256" key="6">
    <source>
        <dbReference type="NCBIfam" id="TIGR01744"/>
    </source>
</evidence>
<evidence type="ECO:0000313" key="9">
    <source>
        <dbReference type="Proteomes" id="UP000051686"/>
    </source>
</evidence>
<dbReference type="RefSeq" id="WP_057896910.1">
    <property type="nucleotide sequence ID" value="NZ_AZEH01000041.1"/>
</dbReference>